<keyword evidence="1" id="KW-0472">Membrane</keyword>
<name>A0ABS2QWZ7_9BACI</name>
<evidence type="ECO:0000313" key="3">
    <source>
        <dbReference type="Proteomes" id="UP000809829"/>
    </source>
</evidence>
<keyword evidence="1" id="KW-0812">Transmembrane</keyword>
<sequence>MNVRWLTPERKEQLFCAVLSLVIASIVVMMAQS</sequence>
<proteinExistence type="predicted"/>
<feature type="transmembrane region" description="Helical" evidence="1">
    <location>
        <begin position="12"/>
        <end position="31"/>
    </location>
</feature>
<dbReference type="Proteomes" id="UP000809829">
    <property type="component" value="Unassembled WGS sequence"/>
</dbReference>
<organism evidence="2 3">
    <name type="scientific">Priestia iocasae</name>
    <dbReference type="NCBI Taxonomy" id="2291674"/>
    <lineage>
        <taxon>Bacteria</taxon>
        <taxon>Bacillati</taxon>
        <taxon>Bacillota</taxon>
        <taxon>Bacilli</taxon>
        <taxon>Bacillales</taxon>
        <taxon>Bacillaceae</taxon>
        <taxon>Priestia</taxon>
    </lineage>
</organism>
<dbReference type="EMBL" id="JAFBFC010000005">
    <property type="protein sequence ID" value="MBM7703993.1"/>
    <property type="molecule type" value="Genomic_DNA"/>
</dbReference>
<reference evidence="2 3" key="1">
    <citation type="submission" date="2021-01" db="EMBL/GenBank/DDBJ databases">
        <title>Genomic Encyclopedia of Type Strains, Phase IV (KMG-IV): sequencing the most valuable type-strain genomes for metagenomic binning, comparative biology and taxonomic classification.</title>
        <authorList>
            <person name="Goeker M."/>
        </authorList>
    </citation>
    <scope>NUCLEOTIDE SEQUENCE [LARGE SCALE GENOMIC DNA]</scope>
    <source>
        <strain evidence="2 3">DSM 104297</strain>
    </source>
</reference>
<accession>A0ABS2QWZ7</accession>
<evidence type="ECO:0000313" key="2">
    <source>
        <dbReference type="EMBL" id="MBM7703993.1"/>
    </source>
</evidence>
<keyword evidence="3" id="KW-1185">Reference proteome</keyword>
<protein>
    <submittedName>
        <fullName evidence="2">Uncharacterized protein</fullName>
    </submittedName>
</protein>
<comment type="caution">
    <text evidence="2">The sequence shown here is derived from an EMBL/GenBank/DDBJ whole genome shotgun (WGS) entry which is preliminary data.</text>
</comment>
<keyword evidence="1" id="KW-1133">Transmembrane helix</keyword>
<evidence type="ECO:0000256" key="1">
    <source>
        <dbReference type="SAM" id="Phobius"/>
    </source>
</evidence>
<gene>
    <name evidence="2" type="ORF">JOC83_002843</name>
</gene>